<reference evidence="3 4" key="1">
    <citation type="submission" date="2020-07" db="EMBL/GenBank/DDBJ databases">
        <title>Halosimplex pelagicum sp. nov. and Halosimplex rubrum sp. nov., isolated from salted brown alga Laminaria, and emended description of the genus Halosimplex.</title>
        <authorList>
            <person name="Cui H."/>
        </authorList>
    </citation>
    <scope>NUCLEOTIDE SEQUENCE [LARGE SCALE GENOMIC DNA]</scope>
    <source>
        <strain evidence="3 4">R27</strain>
    </source>
</reference>
<dbReference type="AlphaFoldDB" id="A0A7D5T8G2"/>
<proteinExistence type="predicted"/>
<keyword evidence="4" id="KW-1185">Reference proteome</keyword>
<dbReference type="KEGG" id="hrr:HZS55_22160"/>
<evidence type="ECO:0000313" key="3">
    <source>
        <dbReference type="EMBL" id="QLH79833.1"/>
    </source>
</evidence>
<feature type="region of interest" description="Disordered" evidence="2">
    <location>
        <begin position="47"/>
        <end position="73"/>
    </location>
</feature>
<name>A0A7D5T8G2_9EURY</name>
<evidence type="ECO:0000256" key="2">
    <source>
        <dbReference type="SAM" id="MobiDB-lite"/>
    </source>
</evidence>
<organism evidence="3 4">
    <name type="scientific">Halosimplex rubrum</name>
    <dbReference type="NCBI Taxonomy" id="869889"/>
    <lineage>
        <taxon>Archaea</taxon>
        <taxon>Methanobacteriati</taxon>
        <taxon>Methanobacteriota</taxon>
        <taxon>Stenosarchaea group</taxon>
        <taxon>Halobacteria</taxon>
        <taxon>Halobacteriales</taxon>
        <taxon>Haloarculaceae</taxon>
        <taxon>Halosimplex</taxon>
    </lineage>
</organism>
<evidence type="ECO:0000256" key="1">
    <source>
        <dbReference type="ARBA" id="ARBA00022649"/>
    </source>
</evidence>
<dbReference type="Pfam" id="PF02697">
    <property type="entry name" value="VAPB_antitox"/>
    <property type="match status" value="1"/>
</dbReference>
<dbReference type="Proteomes" id="UP000509667">
    <property type="component" value="Chromosome"/>
</dbReference>
<feature type="compositionally biased region" description="Basic and acidic residues" evidence="2">
    <location>
        <begin position="57"/>
        <end position="73"/>
    </location>
</feature>
<evidence type="ECO:0000313" key="4">
    <source>
        <dbReference type="Proteomes" id="UP000509667"/>
    </source>
</evidence>
<gene>
    <name evidence="3" type="ORF">HZS55_22160</name>
</gene>
<dbReference type="InterPro" id="IPR003847">
    <property type="entry name" value="Put_antitoxin"/>
</dbReference>
<keyword evidence="1" id="KW-1277">Toxin-antitoxin system</keyword>
<dbReference type="GeneID" id="56080629"/>
<sequence length="73" mass="7961">MSTSIRISEATKRKLEALKRDDETFDDLLDRLAVSRTEAEVREMAGFGGDGVADGMSDAHGDLNESLEARSSE</sequence>
<dbReference type="EMBL" id="CP058910">
    <property type="protein sequence ID" value="QLH79833.1"/>
    <property type="molecule type" value="Genomic_DNA"/>
</dbReference>
<protein>
    <submittedName>
        <fullName evidence="3">Uncharacterized protein</fullName>
    </submittedName>
</protein>
<dbReference type="OrthoDB" id="9187at2157"/>
<dbReference type="RefSeq" id="WP_179909697.1">
    <property type="nucleotide sequence ID" value="NZ_CP058910.1"/>
</dbReference>
<accession>A0A7D5T8G2</accession>